<feature type="domain" description="Anti-proliferative protein" evidence="2">
    <location>
        <begin position="43"/>
        <end position="63"/>
    </location>
</feature>
<protein>
    <recommendedName>
        <fullName evidence="2">Anti-proliferative protein domain-containing protein</fullName>
    </recommendedName>
</protein>
<dbReference type="Gene3D" id="3.90.640.90">
    <property type="entry name" value="Anti-proliferative protein, N-terminal domain"/>
    <property type="match status" value="1"/>
</dbReference>
<gene>
    <name evidence="3" type="ORF">BEMITA_LOCUS3213</name>
</gene>
<dbReference type="KEGG" id="btab:109031929"/>
<dbReference type="PRINTS" id="PR00310">
    <property type="entry name" value="ANTIPRLFBTG1"/>
</dbReference>
<reference evidence="3" key="1">
    <citation type="submission" date="2021-12" db="EMBL/GenBank/DDBJ databases">
        <authorList>
            <person name="King R."/>
        </authorList>
    </citation>
    <scope>NUCLEOTIDE SEQUENCE</scope>
</reference>
<comment type="similarity">
    <text evidence="1">Belongs to the BTG family.</text>
</comment>
<dbReference type="SUPFAM" id="SSF160696">
    <property type="entry name" value="BTG domain-like"/>
    <property type="match status" value="1"/>
</dbReference>
<dbReference type="SMART" id="SM00099">
    <property type="entry name" value="btg1"/>
    <property type="match status" value="1"/>
</dbReference>
<sequence length="179" mass="20800">MKYEIANASEFLMKMIRAKKHGLTEEQLLQLRSSIQRVLNLRYRDHWFPESPFKGSGYRCIRINGNLDPAIIQAANEIGISKSYLTALFPRELTMWVDPREVAYRIGESGSIYVYWRDPRQFKGQPSKFNYVQGPTNSSDSSSYMSFVPGITRGDMACNYSQYNRPIQFNKPVAFNYLR</sequence>
<keyword evidence="4" id="KW-1185">Reference proteome</keyword>
<dbReference type="GO" id="GO:0005737">
    <property type="term" value="C:cytoplasm"/>
    <property type="evidence" value="ECO:0007669"/>
    <property type="project" value="TreeGrafter"/>
</dbReference>
<dbReference type="PANTHER" id="PTHR22978:SF22">
    <property type="entry name" value="BTG FAMILY PROTEIN"/>
    <property type="match status" value="1"/>
</dbReference>
<proteinExistence type="inferred from homology"/>
<dbReference type="EMBL" id="OU963871">
    <property type="protein sequence ID" value="CAH0383801.1"/>
    <property type="molecule type" value="Genomic_DNA"/>
</dbReference>
<name>A0A9P0EXX7_BEMTA</name>
<dbReference type="InterPro" id="IPR033332">
    <property type="entry name" value="BTG"/>
</dbReference>
<accession>A0A9P0EXX7</accession>
<evidence type="ECO:0000259" key="2">
    <source>
        <dbReference type="PROSITE" id="PS00960"/>
    </source>
</evidence>
<dbReference type="OrthoDB" id="19928at2759"/>
<evidence type="ECO:0000313" key="4">
    <source>
        <dbReference type="Proteomes" id="UP001152759"/>
    </source>
</evidence>
<dbReference type="PANTHER" id="PTHR22978">
    <property type="entry name" value="B-CELL TRANSLOCATION GENE"/>
    <property type="match status" value="1"/>
</dbReference>
<dbReference type="InterPro" id="IPR002087">
    <property type="entry name" value="Anti_prolifrtn"/>
</dbReference>
<dbReference type="Proteomes" id="UP001152759">
    <property type="component" value="Chromosome 10"/>
</dbReference>
<dbReference type="AlphaFoldDB" id="A0A9P0EXX7"/>
<dbReference type="GO" id="GO:0005634">
    <property type="term" value="C:nucleus"/>
    <property type="evidence" value="ECO:0007669"/>
    <property type="project" value="TreeGrafter"/>
</dbReference>
<organism evidence="3 4">
    <name type="scientific">Bemisia tabaci</name>
    <name type="common">Sweetpotato whitefly</name>
    <name type="synonym">Aleurodes tabaci</name>
    <dbReference type="NCBI Taxonomy" id="7038"/>
    <lineage>
        <taxon>Eukaryota</taxon>
        <taxon>Metazoa</taxon>
        <taxon>Ecdysozoa</taxon>
        <taxon>Arthropoda</taxon>
        <taxon>Hexapoda</taxon>
        <taxon>Insecta</taxon>
        <taxon>Pterygota</taxon>
        <taxon>Neoptera</taxon>
        <taxon>Paraneoptera</taxon>
        <taxon>Hemiptera</taxon>
        <taxon>Sternorrhyncha</taxon>
        <taxon>Aleyrodoidea</taxon>
        <taxon>Aleyrodidae</taxon>
        <taxon>Aleyrodinae</taxon>
        <taxon>Bemisia</taxon>
    </lineage>
</organism>
<dbReference type="PROSITE" id="PS00960">
    <property type="entry name" value="BTG_1"/>
    <property type="match status" value="1"/>
</dbReference>
<evidence type="ECO:0000256" key="1">
    <source>
        <dbReference type="ARBA" id="ARBA00007989"/>
    </source>
</evidence>
<dbReference type="Pfam" id="PF07742">
    <property type="entry name" value="BTG"/>
    <property type="match status" value="1"/>
</dbReference>
<evidence type="ECO:0000313" key="3">
    <source>
        <dbReference type="EMBL" id="CAH0383801.1"/>
    </source>
</evidence>
<dbReference type="GO" id="GO:0008285">
    <property type="term" value="P:negative regulation of cell population proliferation"/>
    <property type="evidence" value="ECO:0007669"/>
    <property type="project" value="TreeGrafter"/>
</dbReference>
<dbReference type="InterPro" id="IPR036054">
    <property type="entry name" value="BTG-like_sf"/>
</dbReference>